<dbReference type="GO" id="GO:0006535">
    <property type="term" value="P:cysteine biosynthetic process from serine"/>
    <property type="evidence" value="ECO:0007669"/>
    <property type="project" value="InterPro"/>
</dbReference>
<dbReference type="PANTHER" id="PTHR42811">
    <property type="entry name" value="SERINE ACETYLTRANSFERASE"/>
    <property type="match status" value="1"/>
</dbReference>
<comment type="catalytic activity">
    <reaction evidence="9">
        <text>L-serine + acetyl-CoA = O-acetyl-L-serine + CoA</text>
        <dbReference type="Rhea" id="RHEA:24560"/>
        <dbReference type="ChEBI" id="CHEBI:33384"/>
        <dbReference type="ChEBI" id="CHEBI:57287"/>
        <dbReference type="ChEBI" id="CHEBI:57288"/>
        <dbReference type="ChEBI" id="CHEBI:58340"/>
        <dbReference type="EC" id="2.3.1.30"/>
    </reaction>
</comment>
<dbReference type="SUPFAM" id="SSF51161">
    <property type="entry name" value="Trimeric LpxA-like enzymes"/>
    <property type="match status" value="1"/>
</dbReference>
<feature type="domain" description="Serine acetyltransferase N-terminal" evidence="10">
    <location>
        <begin position="31"/>
        <end position="135"/>
    </location>
</feature>
<dbReference type="Proteomes" id="UP000516369">
    <property type="component" value="Chromosome"/>
</dbReference>
<evidence type="ECO:0000256" key="8">
    <source>
        <dbReference type="ARBA" id="ARBA00023315"/>
    </source>
</evidence>
<dbReference type="EC" id="2.3.1.30" evidence="3"/>
<comment type="similarity">
    <text evidence="2">Belongs to the transferase hexapeptide repeat family.</text>
</comment>
<dbReference type="InterPro" id="IPR005881">
    <property type="entry name" value="Ser_O-AcTrfase"/>
</dbReference>
<dbReference type="Gene3D" id="1.10.3130.10">
    <property type="entry name" value="serine acetyltransferase, domain 1"/>
    <property type="match status" value="1"/>
</dbReference>
<proteinExistence type="inferred from homology"/>
<keyword evidence="12" id="KW-1185">Reference proteome</keyword>
<reference evidence="11 12" key="1">
    <citation type="submission" date="2020-05" db="EMBL/GenBank/DDBJ databases">
        <title>Complete closed genome sequence of Defluviicoccus vanus.</title>
        <authorList>
            <person name="Bessarab I."/>
            <person name="Arumugam K."/>
            <person name="Maszenan A.M."/>
            <person name="Seviour R.J."/>
            <person name="Williams R.B."/>
        </authorList>
    </citation>
    <scope>NUCLEOTIDE SEQUENCE [LARGE SCALE GENOMIC DNA]</scope>
    <source>
        <strain evidence="11 12">Ben 114</strain>
    </source>
</reference>
<gene>
    <name evidence="11" type="primary">cysE</name>
    <name evidence="11" type="ORF">HQ394_09180</name>
</gene>
<keyword evidence="7" id="KW-0677">Repeat</keyword>
<dbReference type="NCBIfam" id="TIGR01172">
    <property type="entry name" value="cysE"/>
    <property type="match status" value="1"/>
</dbReference>
<protein>
    <recommendedName>
        <fullName evidence="4">Serine acetyltransferase</fullName>
        <ecNumber evidence="3">2.3.1.30</ecNumber>
    </recommendedName>
</protein>
<sequence length="294" mass="32197">MLRSTLSHLAVVGEELAETRVGSRKDDNEPLWLQLQREAEDAVAQEPMLASLFFESIINQPSFEEAVFHRIGTRLKNDTVPLCLLTTIFRRAVTLDPTIAAAMRADIAAVMQRDPACDRFLEPFLYFKGFHAIQTHRMAHWLWTTGHKDFALYLQSRSSDVFQTDIHPEARFGHGIFLDHATGLVVGATAVVDDDVSILQNVTLGGTGKESGDRHPKIRRGVMIGAGAKILGNIEIGECSRIAAGSVVLRRVPANATVAGVPARQVGAVVAGEPSQTMDQILNALSWDACNYEI</sequence>
<dbReference type="InterPro" id="IPR053376">
    <property type="entry name" value="Serine_acetyltransferase"/>
</dbReference>
<dbReference type="Pfam" id="PF00132">
    <property type="entry name" value="Hexapep"/>
    <property type="match status" value="1"/>
</dbReference>
<evidence type="ECO:0000256" key="6">
    <source>
        <dbReference type="ARBA" id="ARBA00022679"/>
    </source>
</evidence>
<keyword evidence="5" id="KW-0028">Amino-acid biosynthesis</keyword>
<evidence type="ECO:0000256" key="5">
    <source>
        <dbReference type="ARBA" id="ARBA00022605"/>
    </source>
</evidence>
<dbReference type="SMART" id="SM00971">
    <property type="entry name" value="SATase_N"/>
    <property type="match status" value="1"/>
</dbReference>
<dbReference type="FunFam" id="2.160.10.10:FF:000002">
    <property type="entry name" value="Serine acetyltransferase"/>
    <property type="match status" value="1"/>
</dbReference>
<dbReference type="AlphaFoldDB" id="A0A7H1N182"/>
<dbReference type="EMBL" id="CP053923">
    <property type="protein sequence ID" value="QNT69468.1"/>
    <property type="molecule type" value="Genomic_DNA"/>
</dbReference>
<dbReference type="GO" id="GO:0009001">
    <property type="term" value="F:serine O-acetyltransferase activity"/>
    <property type="evidence" value="ECO:0007669"/>
    <property type="project" value="UniProtKB-EC"/>
</dbReference>
<dbReference type="RefSeq" id="WP_190262970.1">
    <property type="nucleotide sequence ID" value="NZ_CP053923.1"/>
</dbReference>
<keyword evidence="8 11" id="KW-0012">Acyltransferase</keyword>
<evidence type="ECO:0000256" key="2">
    <source>
        <dbReference type="ARBA" id="ARBA00007274"/>
    </source>
</evidence>
<dbReference type="UniPathway" id="UPA00136">
    <property type="reaction ID" value="UER00199"/>
</dbReference>
<comment type="pathway">
    <text evidence="1">Amino-acid biosynthesis; L-cysteine biosynthesis; L-cysteine from L-serine: step 1/2.</text>
</comment>
<dbReference type="InterPro" id="IPR042122">
    <property type="entry name" value="Ser_AcTrfase_N_sf"/>
</dbReference>
<dbReference type="PROSITE" id="PS00101">
    <property type="entry name" value="HEXAPEP_TRANSFERASES"/>
    <property type="match status" value="1"/>
</dbReference>
<evidence type="ECO:0000256" key="1">
    <source>
        <dbReference type="ARBA" id="ARBA00004876"/>
    </source>
</evidence>
<organism evidence="11 12">
    <name type="scientific">Defluviicoccus vanus</name>
    <dbReference type="NCBI Taxonomy" id="111831"/>
    <lineage>
        <taxon>Bacteria</taxon>
        <taxon>Pseudomonadati</taxon>
        <taxon>Pseudomonadota</taxon>
        <taxon>Alphaproteobacteria</taxon>
        <taxon>Rhodospirillales</taxon>
        <taxon>Rhodospirillaceae</taxon>
        <taxon>Defluviicoccus</taxon>
    </lineage>
</organism>
<dbReference type="InterPro" id="IPR001451">
    <property type="entry name" value="Hexapep"/>
</dbReference>
<dbReference type="InterPro" id="IPR045304">
    <property type="entry name" value="LbH_SAT"/>
</dbReference>
<evidence type="ECO:0000313" key="12">
    <source>
        <dbReference type="Proteomes" id="UP000516369"/>
    </source>
</evidence>
<accession>A0A7H1N182</accession>
<dbReference type="InterPro" id="IPR010493">
    <property type="entry name" value="Ser_AcTrfase_N"/>
</dbReference>
<name>A0A7H1N182_9PROT</name>
<evidence type="ECO:0000256" key="9">
    <source>
        <dbReference type="ARBA" id="ARBA00049486"/>
    </source>
</evidence>
<dbReference type="InterPro" id="IPR018357">
    <property type="entry name" value="Hexapep_transf_CS"/>
</dbReference>
<evidence type="ECO:0000259" key="10">
    <source>
        <dbReference type="SMART" id="SM00971"/>
    </source>
</evidence>
<dbReference type="Gene3D" id="2.160.10.10">
    <property type="entry name" value="Hexapeptide repeat proteins"/>
    <property type="match status" value="1"/>
</dbReference>
<dbReference type="Pfam" id="PF06426">
    <property type="entry name" value="SATase_N"/>
    <property type="match status" value="1"/>
</dbReference>
<dbReference type="NCBIfam" id="NF041874">
    <property type="entry name" value="EPS_EpsC"/>
    <property type="match status" value="1"/>
</dbReference>
<dbReference type="InterPro" id="IPR011004">
    <property type="entry name" value="Trimer_LpxA-like_sf"/>
</dbReference>
<evidence type="ECO:0000256" key="4">
    <source>
        <dbReference type="ARBA" id="ARBA00018522"/>
    </source>
</evidence>
<evidence type="ECO:0000256" key="7">
    <source>
        <dbReference type="ARBA" id="ARBA00022737"/>
    </source>
</evidence>
<dbReference type="KEGG" id="dvn:HQ394_09180"/>
<dbReference type="GO" id="GO:0005737">
    <property type="term" value="C:cytoplasm"/>
    <property type="evidence" value="ECO:0007669"/>
    <property type="project" value="InterPro"/>
</dbReference>
<dbReference type="CDD" id="cd03354">
    <property type="entry name" value="LbH_SAT"/>
    <property type="match status" value="1"/>
</dbReference>
<keyword evidence="6 11" id="KW-0808">Transferase</keyword>
<evidence type="ECO:0000313" key="11">
    <source>
        <dbReference type="EMBL" id="QNT69468.1"/>
    </source>
</evidence>
<evidence type="ECO:0000256" key="3">
    <source>
        <dbReference type="ARBA" id="ARBA00013266"/>
    </source>
</evidence>